<organism evidence="3 4">
    <name type="scientific">Brevibacillus formosus</name>
    <dbReference type="NCBI Taxonomy" id="54913"/>
    <lineage>
        <taxon>Bacteria</taxon>
        <taxon>Bacillati</taxon>
        <taxon>Bacillota</taxon>
        <taxon>Bacilli</taxon>
        <taxon>Bacillales</taxon>
        <taxon>Paenibacillaceae</taxon>
        <taxon>Brevibacillus</taxon>
    </lineage>
</organism>
<feature type="domain" description="Gfo/Idh/MocA-like oxidoreductase N-terminal" evidence="1">
    <location>
        <begin position="7"/>
        <end position="124"/>
    </location>
</feature>
<evidence type="ECO:0000313" key="3">
    <source>
        <dbReference type="EMBL" id="ASJ54005.1"/>
    </source>
</evidence>
<dbReference type="InterPro" id="IPR000683">
    <property type="entry name" value="Gfo/Idh/MocA-like_OxRdtase_N"/>
</dbReference>
<dbReference type="InterPro" id="IPR051317">
    <property type="entry name" value="Gfo/Idh/MocA_oxidoreduct"/>
</dbReference>
<dbReference type="PANTHER" id="PTHR43708">
    <property type="entry name" value="CONSERVED EXPRESSED OXIDOREDUCTASE (EUROFUNG)"/>
    <property type="match status" value="1"/>
</dbReference>
<gene>
    <name evidence="3" type="ORF">BP422_10910</name>
</gene>
<dbReference type="Gene3D" id="3.40.50.720">
    <property type="entry name" value="NAD(P)-binding Rossmann-like Domain"/>
    <property type="match status" value="1"/>
</dbReference>
<dbReference type="SUPFAM" id="SSF51735">
    <property type="entry name" value="NAD(P)-binding Rossmann-fold domains"/>
    <property type="match status" value="1"/>
</dbReference>
<evidence type="ECO:0000313" key="4">
    <source>
        <dbReference type="Proteomes" id="UP000197781"/>
    </source>
</evidence>
<reference evidence="3 4" key="1">
    <citation type="submission" date="2016-11" db="EMBL/GenBank/DDBJ databases">
        <authorList>
            <person name="Jaros S."/>
            <person name="Januszkiewicz K."/>
            <person name="Wedrychowicz H."/>
        </authorList>
    </citation>
    <scope>NUCLEOTIDE SEQUENCE [LARGE SCALE GENOMIC DNA]</scope>
    <source>
        <strain evidence="3 4">NF2</strain>
    </source>
</reference>
<dbReference type="GO" id="GO:0000166">
    <property type="term" value="F:nucleotide binding"/>
    <property type="evidence" value="ECO:0007669"/>
    <property type="project" value="InterPro"/>
</dbReference>
<dbReference type="Pfam" id="PF01408">
    <property type="entry name" value="GFO_IDH_MocA"/>
    <property type="match status" value="1"/>
</dbReference>
<dbReference type="InterPro" id="IPR055170">
    <property type="entry name" value="GFO_IDH_MocA-like_dom"/>
</dbReference>
<dbReference type="EMBL" id="CP018145">
    <property type="protein sequence ID" value="ASJ54005.1"/>
    <property type="molecule type" value="Genomic_DNA"/>
</dbReference>
<dbReference type="Pfam" id="PF22725">
    <property type="entry name" value="GFO_IDH_MocA_C3"/>
    <property type="match status" value="1"/>
</dbReference>
<dbReference type="PANTHER" id="PTHR43708:SF4">
    <property type="entry name" value="OXIDOREDUCTASE YCEM-RELATED"/>
    <property type="match status" value="1"/>
</dbReference>
<protein>
    <submittedName>
        <fullName evidence="3">Dehydrogenase</fullName>
    </submittedName>
</protein>
<sequence length="332" mass="36418">MTNSKLCFIGAGFHATTNIIPSAVEVGAVIQAIATRHMERSTAVLQRFGSRGTAYADYKIMLKQEDCDGVVIVAQPHDQFSLALDCVRAGKNVYVDKPLGWNAKEAAQIADAADQAGVVLMVGFMKRYAPCYMKVKEWISAGTLGEARSFQLTFAVDSTPFCTNEEEFMKLVAIHMVDLMRYLFGEVLQVSGFSNNDNRRIANTLSLQFENGVVGSVYLAGMSAWSRESENLLVTFDHGYVRANDIETVTIHQSLPSDAASWKSLTEQVTVFSPSNSTMSGGVKDLYLRGFVGEMAHFMKCCKEGVTPQSSGRDNVATMSLCDRILHVQKGE</sequence>
<accession>A0A220MGC0</accession>
<dbReference type="SUPFAM" id="SSF55347">
    <property type="entry name" value="Glyceraldehyde-3-phosphate dehydrogenase-like, C-terminal domain"/>
    <property type="match status" value="1"/>
</dbReference>
<evidence type="ECO:0000259" key="1">
    <source>
        <dbReference type="Pfam" id="PF01408"/>
    </source>
</evidence>
<proteinExistence type="predicted"/>
<dbReference type="AlphaFoldDB" id="A0A220MGC0"/>
<dbReference type="Proteomes" id="UP000197781">
    <property type="component" value="Chromosome"/>
</dbReference>
<feature type="domain" description="GFO/IDH/MocA-like oxidoreductase" evidence="2">
    <location>
        <begin position="132"/>
        <end position="241"/>
    </location>
</feature>
<dbReference type="RefSeq" id="WP_088907794.1">
    <property type="nucleotide sequence ID" value="NZ_CP018145.1"/>
</dbReference>
<dbReference type="KEGG" id="bfm:BP422_10910"/>
<dbReference type="InterPro" id="IPR036291">
    <property type="entry name" value="NAD(P)-bd_dom_sf"/>
</dbReference>
<name>A0A220MGC0_9BACL</name>
<evidence type="ECO:0000259" key="2">
    <source>
        <dbReference type="Pfam" id="PF22725"/>
    </source>
</evidence>
<dbReference type="Gene3D" id="3.30.360.10">
    <property type="entry name" value="Dihydrodipicolinate Reductase, domain 2"/>
    <property type="match status" value="1"/>
</dbReference>